<evidence type="ECO:0000256" key="2">
    <source>
        <dbReference type="ARBA" id="ARBA00023015"/>
    </source>
</evidence>
<dbReference type="EMBL" id="JACJHZ010000055">
    <property type="protein sequence ID" value="MBA9024319.1"/>
    <property type="molecule type" value="Genomic_DNA"/>
</dbReference>
<dbReference type="SUPFAM" id="SSF53850">
    <property type="entry name" value="Periplasmic binding protein-like II"/>
    <property type="match status" value="1"/>
</dbReference>
<dbReference type="InterPro" id="IPR036388">
    <property type="entry name" value="WH-like_DNA-bd_sf"/>
</dbReference>
<organism evidence="6 7">
    <name type="scientific">Aminobacter ciceronei</name>
    <dbReference type="NCBI Taxonomy" id="150723"/>
    <lineage>
        <taxon>Bacteria</taxon>
        <taxon>Pseudomonadati</taxon>
        <taxon>Pseudomonadota</taxon>
        <taxon>Alphaproteobacteria</taxon>
        <taxon>Hyphomicrobiales</taxon>
        <taxon>Phyllobacteriaceae</taxon>
        <taxon>Aminobacter</taxon>
    </lineage>
</organism>
<evidence type="ECO:0000256" key="1">
    <source>
        <dbReference type="ARBA" id="ARBA00009437"/>
    </source>
</evidence>
<proteinExistence type="inferred from homology"/>
<evidence type="ECO:0000256" key="3">
    <source>
        <dbReference type="ARBA" id="ARBA00023125"/>
    </source>
</evidence>
<evidence type="ECO:0000259" key="5">
    <source>
        <dbReference type="PROSITE" id="PS50931"/>
    </source>
</evidence>
<dbReference type="Gene3D" id="3.40.190.10">
    <property type="entry name" value="Periplasmic binding protein-like II"/>
    <property type="match status" value="2"/>
</dbReference>
<dbReference type="Proteomes" id="UP000587524">
    <property type="component" value="Unassembled WGS sequence"/>
</dbReference>
<feature type="domain" description="HTH lysR-type" evidence="5">
    <location>
        <begin position="10"/>
        <end position="67"/>
    </location>
</feature>
<dbReference type="Pfam" id="PF03466">
    <property type="entry name" value="LysR_substrate"/>
    <property type="match status" value="1"/>
</dbReference>
<dbReference type="GO" id="GO:0003677">
    <property type="term" value="F:DNA binding"/>
    <property type="evidence" value="ECO:0007669"/>
    <property type="project" value="UniProtKB-KW"/>
</dbReference>
<sequence length="318" mass="34682">MSKLRQLSDVDLRLLRVFVVIVDQGSFAGAQGQLNISQSVLSENLKSLEIRLGIRLCERGPGGFRVLPEGQQVYKSAKRLFAAVEEFKTDLSDVGEGLAGDLSLAIEDDVMTNPDCRIPLAIGTFLRDHGRRVRLKIEVMAGFQVLSRVADGSAHVGVTVAVDRTKTRGLDSYALFMETLRLCCGRGHELFSVPTPKIEAEQLLQFQYSSRGHLEPDNFLGALATGYEGDIGLGAQAQLALVLSGRNIGYIPEHVAAPYVTSGEMRYIGQEEQARRTNGVVAVTRTKNQDVKMIDLFVRQLAKSHGIAAKGSPKKTAN</sequence>
<keyword evidence="7" id="KW-1185">Reference proteome</keyword>
<dbReference type="InterPro" id="IPR036390">
    <property type="entry name" value="WH_DNA-bd_sf"/>
</dbReference>
<dbReference type="RefSeq" id="WP_182576083.1">
    <property type="nucleotide sequence ID" value="NZ_JACJHY010000055.1"/>
</dbReference>
<reference evidence="6 7" key="1">
    <citation type="submission" date="2020-08" db="EMBL/GenBank/DDBJ databases">
        <title>Genomic Encyclopedia of Type Strains, Phase IV (KMG-IV): sequencing the most valuable type-strain genomes for metagenomic binning, comparative biology and taxonomic classification.</title>
        <authorList>
            <person name="Goeker M."/>
        </authorList>
    </citation>
    <scope>NUCLEOTIDE SEQUENCE [LARGE SCALE GENOMIC DNA]</scope>
    <source>
        <strain evidence="6 7">DSM 17455</strain>
    </source>
</reference>
<dbReference type="InterPro" id="IPR005119">
    <property type="entry name" value="LysR_subst-bd"/>
</dbReference>
<dbReference type="PANTHER" id="PTHR30126:SF98">
    <property type="entry name" value="HTH-TYPE TRANSCRIPTIONAL ACTIVATOR BAUR"/>
    <property type="match status" value="1"/>
</dbReference>
<evidence type="ECO:0000256" key="4">
    <source>
        <dbReference type="ARBA" id="ARBA00023163"/>
    </source>
</evidence>
<keyword evidence="2" id="KW-0805">Transcription regulation</keyword>
<dbReference type="SUPFAM" id="SSF46785">
    <property type="entry name" value="Winged helix' DNA-binding domain"/>
    <property type="match status" value="1"/>
</dbReference>
<dbReference type="PROSITE" id="PS50931">
    <property type="entry name" value="HTH_LYSR"/>
    <property type="match status" value="1"/>
</dbReference>
<dbReference type="InterPro" id="IPR000847">
    <property type="entry name" value="LysR_HTH_N"/>
</dbReference>
<comment type="similarity">
    <text evidence="1">Belongs to the LysR transcriptional regulatory family.</text>
</comment>
<comment type="caution">
    <text evidence="6">The sequence shown here is derived from an EMBL/GenBank/DDBJ whole genome shotgun (WGS) entry which is preliminary data.</text>
</comment>
<keyword evidence="3 6" id="KW-0238">DNA-binding</keyword>
<dbReference type="Gene3D" id="1.10.10.10">
    <property type="entry name" value="Winged helix-like DNA-binding domain superfamily/Winged helix DNA-binding domain"/>
    <property type="match status" value="1"/>
</dbReference>
<dbReference type="Pfam" id="PF00126">
    <property type="entry name" value="HTH_1"/>
    <property type="match status" value="1"/>
</dbReference>
<evidence type="ECO:0000313" key="7">
    <source>
        <dbReference type="Proteomes" id="UP000587524"/>
    </source>
</evidence>
<accession>A0ABR6CH07</accession>
<keyword evidence="4" id="KW-0804">Transcription</keyword>
<name>A0ABR6CH07_9HYPH</name>
<dbReference type="PANTHER" id="PTHR30126">
    <property type="entry name" value="HTH-TYPE TRANSCRIPTIONAL REGULATOR"/>
    <property type="match status" value="1"/>
</dbReference>
<gene>
    <name evidence="6" type="ORF">HNQ97_006358</name>
</gene>
<protein>
    <submittedName>
        <fullName evidence="6">DNA-binding transcriptional LysR family regulator</fullName>
    </submittedName>
</protein>
<evidence type="ECO:0000313" key="6">
    <source>
        <dbReference type="EMBL" id="MBA9024319.1"/>
    </source>
</evidence>